<gene>
    <name evidence="1" type="ORF">OPV22_014302</name>
</gene>
<dbReference type="Proteomes" id="UP001222027">
    <property type="component" value="Unassembled WGS sequence"/>
</dbReference>
<keyword evidence="2" id="KW-1185">Reference proteome</keyword>
<accession>A0AAV8R6U2</accession>
<dbReference type="AlphaFoldDB" id="A0AAV8R6U2"/>
<evidence type="ECO:0000313" key="1">
    <source>
        <dbReference type="EMBL" id="KAJ8492581.1"/>
    </source>
</evidence>
<name>A0AAV8R6U2_ENSVE</name>
<evidence type="ECO:0000313" key="2">
    <source>
        <dbReference type="Proteomes" id="UP001222027"/>
    </source>
</evidence>
<reference evidence="1 2" key="1">
    <citation type="submission" date="2022-12" db="EMBL/GenBank/DDBJ databases">
        <title>Chromosome-scale assembly of the Ensete ventricosum genome.</title>
        <authorList>
            <person name="Dussert Y."/>
            <person name="Stocks J."/>
            <person name="Wendawek A."/>
            <person name="Woldeyes F."/>
            <person name="Nichols R.A."/>
            <person name="Borrell J.S."/>
        </authorList>
    </citation>
    <scope>NUCLEOTIDE SEQUENCE [LARGE SCALE GENOMIC DNA]</scope>
    <source>
        <strain evidence="2">cv. Maze</strain>
        <tissue evidence="1">Seeds</tissue>
    </source>
</reference>
<proteinExistence type="predicted"/>
<sequence>MSFLFSSTPSKPLYSSSLVKQAEAVLFRGLIFRSTETGERTVKSRQLTLSFKIHAGNIRFSDQQAASRFVHGLVPATRGRPKRAR</sequence>
<dbReference type="EMBL" id="JAQQAF010000004">
    <property type="protein sequence ID" value="KAJ8492581.1"/>
    <property type="molecule type" value="Genomic_DNA"/>
</dbReference>
<organism evidence="1 2">
    <name type="scientific">Ensete ventricosum</name>
    <name type="common">Abyssinian banana</name>
    <name type="synonym">Musa ensete</name>
    <dbReference type="NCBI Taxonomy" id="4639"/>
    <lineage>
        <taxon>Eukaryota</taxon>
        <taxon>Viridiplantae</taxon>
        <taxon>Streptophyta</taxon>
        <taxon>Embryophyta</taxon>
        <taxon>Tracheophyta</taxon>
        <taxon>Spermatophyta</taxon>
        <taxon>Magnoliopsida</taxon>
        <taxon>Liliopsida</taxon>
        <taxon>Zingiberales</taxon>
        <taxon>Musaceae</taxon>
        <taxon>Ensete</taxon>
    </lineage>
</organism>
<comment type="caution">
    <text evidence="1">The sequence shown here is derived from an EMBL/GenBank/DDBJ whole genome shotgun (WGS) entry which is preliminary data.</text>
</comment>
<protein>
    <submittedName>
        <fullName evidence="1">Uncharacterized protein</fullName>
    </submittedName>
</protein>